<dbReference type="EMBL" id="ASPP01020485">
    <property type="protein sequence ID" value="ETO13644.1"/>
    <property type="molecule type" value="Genomic_DNA"/>
</dbReference>
<name>X6MID5_RETFI</name>
<organism evidence="2 3">
    <name type="scientific">Reticulomyxa filosa</name>
    <dbReference type="NCBI Taxonomy" id="46433"/>
    <lineage>
        <taxon>Eukaryota</taxon>
        <taxon>Sar</taxon>
        <taxon>Rhizaria</taxon>
        <taxon>Retaria</taxon>
        <taxon>Foraminifera</taxon>
        <taxon>Monothalamids</taxon>
        <taxon>Reticulomyxidae</taxon>
        <taxon>Reticulomyxa</taxon>
    </lineage>
</organism>
<protein>
    <submittedName>
        <fullName evidence="2">Uncharacterized protein</fullName>
    </submittedName>
</protein>
<gene>
    <name evidence="2" type="ORF">RFI_23724</name>
</gene>
<evidence type="ECO:0000313" key="3">
    <source>
        <dbReference type="Proteomes" id="UP000023152"/>
    </source>
</evidence>
<feature type="compositionally biased region" description="Polar residues" evidence="1">
    <location>
        <begin position="84"/>
        <end position="97"/>
    </location>
</feature>
<reference evidence="2 3" key="1">
    <citation type="journal article" date="2013" name="Curr. Biol.">
        <title>The Genome of the Foraminiferan Reticulomyxa filosa.</title>
        <authorList>
            <person name="Glockner G."/>
            <person name="Hulsmann N."/>
            <person name="Schleicher M."/>
            <person name="Noegel A.A."/>
            <person name="Eichinger L."/>
            <person name="Gallinger C."/>
            <person name="Pawlowski J."/>
            <person name="Sierra R."/>
            <person name="Euteneuer U."/>
            <person name="Pillet L."/>
            <person name="Moustafa A."/>
            <person name="Platzer M."/>
            <person name="Groth M."/>
            <person name="Szafranski K."/>
            <person name="Schliwa M."/>
        </authorList>
    </citation>
    <scope>NUCLEOTIDE SEQUENCE [LARGE SCALE GENOMIC DNA]</scope>
</reference>
<dbReference type="AlphaFoldDB" id="X6MID5"/>
<proteinExistence type="predicted"/>
<feature type="region of interest" description="Disordered" evidence="1">
    <location>
        <begin position="63"/>
        <end position="97"/>
    </location>
</feature>
<evidence type="ECO:0000313" key="2">
    <source>
        <dbReference type="EMBL" id="ETO13644.1"/>
    </source>
</evidence>
<comment type="caution">
    <text evidence="2">The sequence shown here is derived from an EMBL/GenBank/DDBJ whole genome shotgun (WGS) entry which is preliminary data.</text>
</comment>
<accession>X6MID5</accession>
<evidence type="ECO:0000256" key="1">
    <source>
        <dbReference type="SAM" id="MobiDB-lite"/>
    </source>
</evidence>
<sequence length="163" mass="18757">MKLVHQMIEEILGHQKEFAQFLDTSVLSIVGNLEKTCEREYESICNRKKASDKNLKKLKNEAAKMRKETSDAAENVIKSRQKSDNTNSVTSPKTGDSSITTNLFQLLGKNKLVSKKTKLHKISITLKQKIWKSNFRLQSTNIIPNCESFFSFVCLWKRKNKMT</sequence>
<dbReference type="Proteomes" id="UP000023152">
    <property type="component" value="Unassembled WGS sequence"/>
</dbReference>
<keyword evidence="3" id="KW-1185">Reference proteome</keyword>